<dbReference type="RefSeq" id="WP_250924651.1">
    <property type="nucleotide sequence ID" value="NZ_JAMQAW010000119.1"/>
</dbReference>
<evidence type="ECO:0000313" key="2">
    <source>
        <dbReference type="Proteomes" id="UP001431429"/>
    </source>
</evidence>
<accession>A0ABT0V4A2</accession>
<dbReference type="EMBL" id="JAMQAW010000119">
    <property type="protein sequence ID" value="MCM2394373.1"/>
    <property type="molecule type" value="Genomic_DNA"/>
</dbReference>
<keyword evidence="2" id="KW-1185">Reference proteome</keyword>
<organism evidence="1 2">
    <name type="scientific">Streptomyces albipurpureus</name>
    <dbReference type="NCBI Taxonomy" id="2897419"/>
    <lineage>
        <taxon>Bacteria</taxon>
        <taxon>Bacillati</taxon>
        <taxon>Actinomycetota</taxon>
        <taxon>Actinomycetes</taxon>
        <taxon>Kitasatosporales</taxon>
        <taxon>Streptomycetaceae</taxon>
        <taxon>Streptomyces</taxon>
    </lineage>
</organism>
<gene>
    <name evidence="1" type="ORF">NBG84_39940</name>
</gene>
<dbReference type="Proteomes" id="UP001431429">
    <property type="component" value="Unassembled WGS sequence"/>
</dbReference>
<sequence>MSHDPFEPLVCPITDCPETVTEFAMYGHLEDEHDPAELITRLVELAPDLPYHRSVECQKCGTSGARPGDHPLCAECEREVGISP</sequence>
<evidence type="ECO:0008006" key="3">
    <source>
        <dbReference type="Google" id="ProtNLM"/>
    </source>
</evidence>
<reference evidence="1" key="1">
    <citation type="submission" date="2022-06" db="EMBL/GenBank/DDBJ databases">
        <title>Genome public.</title>
        <authorList>
            <person name="Sun Q."/>
        </authorList>
    </citation>
    <scope>NUCLEOTIDE SEQUENCE</scope>
    <source>
        <strain evidence="1">CWNU-1</strain>
    </source>
</reference>
<name>A0ABT0V4A2_9ACTN</name>
<protein>
    <recommendedName>
        <fullName evidence="3">C2H2-type domain-containing protein</fullName>
    </recommendedName>
</protein>
<evidence type="ECO:0000313" key="1">
    <source>
        <dbReference type="EMBL" id="MCM2394373.1"/>
    </source>
</evidence>
<proteinExistence type="predicted"/>
<comment type="caution">
    <text evidence="1">The sequence shown here is derived from an EMBL/GenBank/DDBJ whole genome shotgun (WGS) entry which is preliminary data.</text>
</comment>